<sequence>MKQNDEITIGELAKIIAKSFESVEQRYGDVDRKFDKIDARFDKIDERFEKIDERFDWAESNINSKFKELQYEMGMRFNKLENDVRDLNERFE</sequence>
<protein>
    <submittedName>
        <fullName evidence="1">Uncharacterized protein</fullName>
    </submittedName>
</protein>
<proteinExistence type="predicted"/>
<name>A0A554LG64_9BACT</name>
<dbReference type="Proteomes" id="UP000315589">
    <property type="component" value="Unassembled WGS sequence"/>
</dbReference>
<dbReference type="Gene3D" id="3.90.20.10">
    <property type="match status" value="1"/>
</dbReference>
<evidence type="ECO:0000313" key="2">
    <source>
        <dbReference type="Proteomes" id="UP000315589"/>
    </source>
</evidence>
<organism evidence="1 2">
    <name type="scientific">Candidatus Berkelbacteria bacterium Licking1014_85</name>
    <dbReference type="NCBI Taxonomy" id="2017148"/>
    <lineage>
        <taxon>Bacteria</taxon>
        <taxon>Candidatus Berkelbacteria</taxon>
    </lineage>
</organism>
<dbReference type="SUPFAM" id="SSF57997">
    <property type="entry name" value="Tropomyosin"/>
    <property type="match status" value="1"/>
</dbReference>
<comment type="caution">
    <text evidence="1">The sequence shown here is derived from an EMBL/GenBank/DDBJ whole genome shotgun (WGS) entry which is preliminary data.</text>
</comment>
<reference evidence="1 2" key="1">
    <citation type="submission" date="2017-07" db="EMBL/GenBank/DDBJ databases">
        <title>Mechanisms for carbon and nitrogen cycling indicate functional differentiation within the Candidate Phyla Radiation.</title>
        <authorList>
            <person name="Danczak R.E."/>
            <person name="Johnston M.D."/>
            <person name="Kenah C."/>
            <person name="Slattery M."/>
            <person name="Wrighton K.C."/>
            <person name="Wilkins M.J."/>
        </authorList>
    </citation>
    <scope>NUCLEOTIDE SEQUENCE [LARGE SCALE GENOMIC DNA]</scope>
    <source>
        <strain evidence="1">Licking1014_85</strain>
    </source>
</reference>
<dbReference type="EMBL" id="VMGI01000096">
    <property type="protein sequence ID" value="TSC91853.1"/>
    <property type="molecule type" value="Genomic_DNA"/>
</dbReference>
<gene>
    <name evidence="1" type="ORF">CEN91_591</name>
</gene>
<dbReference type="AlphaFoldDB" id="A0A554LG64"/>
<evidence type="ECO:0000313" key="1">
    <source>
        <dbReference type="EMBL" id="TSC91853.1"/>
    </source>
</evidence>
<accession>A0A554LG64</accession>